<gene>
    <name evidence="2" type="ORF">PPL_07635</name>
</gene>
<dbReference type="EMBL" id="ADBJ01000034">
    <property type="protein sequence ID" value="EFA79583.1"/>
    <property type="molecule type" value="Genomic_DNA"/>
</dbReference>
<dbReference type="GeneID" id="31363116"/>
<reference evidence="2 3" key="1">
    <citation type="journal article" date="2011" name="Genome Res.">
        <title>Phylogeny-wide analysis of social amoeba genomes highlights ancient origins for complex intercellular communication.</title>
        <authorList>
            <person name="Heidel A.J."/>
            <person name="Lawal H.M."/>
            <person name="Felder M."/>
            <person name="Schilde C."/>
            <person name="Helps N.R."/>
            <person name="Tunggal B."/>
            <person name="Rivero F."/>
            <person name="John U."/>
            <person name="Schleicher M."/>
            <person name="Eichinger L."/>
            <person name="Platzer M."/>
            <person name="Noegel A.A."/>
            <person name="Schaap P."/>
            <person name="Gloeckner G."/>
        </authorList>
    </citation>
    <scope>NUCLEOTIDE SEQUENCE [LARGE SCALE GENOMIC DNA]</scope>
    <source>
        <strain evidence="3">ATCC 26659 / Pp 5 / PN500</strain>
    </source>
</reference>
<feature type="compositionally biased region" description="Pro residues" evidence="1">
    <location>
        <begin position="238"/>
        <end position="260"/>
    </location>
</feature>
<proteinExistence type="predicted"/>
<feature type="region of interest" description="Disordered" evidence="1">
    <location>
        <begin position="231"/>
        <end position="281"/>
    </location>
</feature>
<dbReference type="OMA" id="VLESHHM"/>
<keyword evidence="3" id="KW-1185">Reference proteome</keyword>
<dbReference type="AlphaFoldDB" id="D3BGI3"/>
<organism evidence="2 3">
    <name type="scientific">Heterostelium pallidum (strain ATCC 26659 / Pp 5 / PN500)</name>
    <name type="common">Cellular slime mold</name>
    <name type="synonym">Polysphondylium pallidum</name>
    <dbReference type="NCBI Taxonomy" id="670386"/>
    <lineage>
        <taxon>Eukaryota</taxon>
        <taxon>Amoebozoa</taxon>
        <taxon>Evosea</taxon>
        <taxon>Eumycetozoa</taxon>
        <taxon>Dictyostelia</taxon>
        <taxon>Acytosteliales</taxon>
        <taxon>Acytosteliaceae</taxon>
        <taxon>Heterostelium</taxon>
    </lineage>
</organism>
<dbReference type="Proteomes" id="UP000001396">
    <property type="component" value="Unassembled WGS sequence"/>
</dbReference>
<evidence type="ECO:0000313" key="3">
    <source>
        <dbReference type="Proteomes" id="UP000001396"/>
    </source>
</evidence>
<accession>D3BGI3</accession>
<dbReference type="InParanoid" id="D3BGI3"/>
<dbReference type="RefSeq" id="XP_020431704.1">
    <property type="nucleotide sequence ID" value="XM_020578469.1"/>
</dbReference>
<evidence type="ECO:0000256" key="1">
    <source>
        <dbReference type="SAM" id="MobiDB-lite"/>
    </source>
</evidence>
<protein>
    <submittedName>
        <fullName evidence="2">Uncharacterized protein</fullName>
    </submittedName>
</protein>
<comment type="caution">
    <text evidence="2">The sequence shown here is derived from an EMBL/GenBank/DDBJ whole genome shotgun (WGS) entry which is preliminary data.</text>
</comment>
<feature type="compositionally biased region" description="Low complexity" evidence="1">
    <location>
        <begin position="261"/>
        <end position="272"/>
    </location>
</feature>
<name>D3BGI3_HETP5</name>
<sequence>MKSIILILFFYIAIVQSVRYYTFLNLPTDLASTVAFRWDSIICGFYPLNPVNDLRQWTIRSVHNADGTPNLPEDAANHHFDVLYAFFVYDAAHNFHRLDYIGHSMNNEGFHDEIHDMLTNTANHYHDRAIHNSFYAYIAVDPYIFSELNNVAEALTEELHAEGYLIVNDIPVGVPHAMDNGQPVDFFRTADMFLNDVLESHHMDTHQHGTPEMTKVTVLADKDGDIQNIQAAAGPRHSPTPTPSTPPPAVPVKPSTPTPKPTKSAPPETAKPQQKLSQKDNDDLARISRIIGITIPVGIVANQAAAVGGLLAYKDYEAGKITYQLAQYLRPCFGNRGLYGKLKIK</sequence>
<evidence type="ECO:0000313" key="2">
    <source>
        <dbReference type="EMBL" id="EFA79583.1"/>
    </source>
</evidence>